<feature type="transmembrane region" description="Helical" evidence="5">
    <location>
        <begin position="7"/>
        <end position="28"/>
    </location>
</feature>
<dbReference type="Pfam" id="PF13664">
    <property type="entry name" value="DUF4149"/>
    <property type="match status" value="1"/>
</dbReference>
<keyword evidence="3 5" id="KW-1133">Transmembrane helix</keyword>
<protein>
    <recommendedName>
        <fullName evidence="6">TMEM205-like domain-containing protein</fullName>
    </recommendedName>
</protein>
<evidence type="ECO:0000313" key="7">
    <source>
        <dbReference type="EMBL" id="SNZ02124.1"/>
    </source>
</evidence>
<dbReference type="OrthoDB" id="13944at2"/>
<dbReference type="EMBL" id="OBEI01000001">
    <property type="protein sequence ID" value="SNZ02124.1"/>
    <property type="molecule type" value="Genomic_DNA"/>
</dbReference>
<evidence type="ECO:0000313" key="8">
    <source>
        <dbReference type="Proteomes" id="UP000219036"/>
    </source>
</evidence>
<feature type="domain" description="TMEM205-like" evidence="6">
    <location>
        <begin position="11"/>
        <end position="111"/>
    </location>
</feature>
<gene>
    <name evidence="7" type="ORF">SAMN06265182_0008</name>
</gene>
<proteinExistence type="predicted"/>
<feature type="transmembrane region" description="Helical" evidence="5">
    <location>
        <begin position="137"/>
        <end position="158"/>
    </location>
</feature>
<dbReference type="Proteomes" id="UP000219036">
    <property type="component" value="Unassembled WGS sequence"/>
</dbReference>
<evidence type="ECO:0000259" key="6">
    <source>
        <dbReference type="Pfam" id="PF13664"/>
    </source>
</evidence>
<evidence type="ECO:0000256" key="1">
    <source>
        <dbReference type="ARBA" id="ARBA00004370"/>
    </source>
</evidence>
<dbReference type="AlphaFoldDB" id="A0A285MY76"/>
<comment type="subcellular location">
    <subcellularLocation>
        <location evidence="1">Membrane</location>
    </subcellularLocation>
</comment>
<evidence type="ECO:0000256" key="4">
    <source>
        <dbReference type="ARBA" id="ARBA00023136"/>
    </source>
</evidence>
<sequence length="166" mass="19231">MNRLLDTLILLLLGVLVGFNIFFSFIVAPLLFSNFEHRTAGEITNVIFPYYFGSGWIIGIVIYTLLGIKSFKDKEIIKKYRGFVIGIFILVITHMALHKTVLPVARSINIQYYRELEEGNKEKALELKSKFKTVHGISSGINLFNLALEIYLFQYYFLRERKLKKA</sequence>
<keyword evidence="2 5" id="KW-0812">Transmembrane</keyword>
<evidence type="ECO:0000256" key="5">
    <source>
        <dbReference type="SAM" id="Phobius"/>
    </source>
</evidence>
<accession>A0A285MY76</accession>
<dbReference type="InterPro" id="IPR025423">
    <property type="entry name" value="TMEM205-like"/>
</dbReference>
<dbReference type="RefSeq" id="WP_096999225.1">
    <property type="nucleotide sequence ID" value="NZ_OBEI01000001.1"/>
</dbReference>
<dbReference type="GO" id="GO:0016020">
    <property type="term" value="C:membrane"/>
    <property type="evidence" value="ECO:0007669"/>
    <property type="project" value="UniProtKB-SubCell"/>
</dbReference>
<feature type="transmembrane region" description="Helical" evidence="5">
    <location>
        <begin position="48"/>
        <end position="68"/>
    </location>
</feature>
<organism evidence="7 8">
    <name type="scientific">Persephonella hydrogeniphila</name>
    <dbReference type="NCBI Taxonomy" id="198703"/>
    <lineage>
        <taxon>Bacteria</taxon>
        <taxon>Pseudomonadati</taxon>
        <taxon>Aquificota</taxon>
        <taxon>Aquificia</taxon>
        <taxon>Aquificales</taxon>
        <taxon>Hydrogenothermaceae</taxon>
        <taxon>Persephonella</taxon>
    </lineage>
</organism>
<feature type="transmembrane region" description="Helical" evidence="5">
    <location>
        <begin position="80"/>
        <end position="97"/>
    </location>
</feature>
<evidence type="ECO:0000256" key="2">
    <source>
        <dbReference type="ARBA" id="ARBA00022692"/>
    </source>
</evidence>
<keyword evidence="4 5" id="KW-0472">Membrane</keyword>
<reference evidence="8" key="1">
    <citation type="submission" date="2017-09" db="EMBL/GenBank/DDBJ databases">
        <authorList>
            <person name="Varghese N."/>
            <person name="Submissions S."/>
        </authorList>
    </citation>
    <scope>NUCLEOTIDE SEQUENCE [LARGE SCALE GENOMIC DNA]</scope>
    <source>
        <strain evidence="8">DSM 15103</strain>
    </source>
</reference>
<keyword evidence="8" id="KW-1185">Reference proteome</keyword>
<name>A0A285MY76_9AQUI</name>
<evidence type="ECO:0000256" key="3">
    <source>
        <dbReference type="ARBA" id="ARBA00022989"/>
    </source>
</evidence>